<dbReference type="Pfam" id="PF00978">
    <property type="entry name" value="RdRP_2"/>
    <property type="match status" value="1"/>
</dbReference>
<keyword evidence="8" id="KW-0693">Viral RNA replication</keyword>
<dbReference type="InterPro" id="IPR007094">
    <property type="entry name" value="RNA-dir_pol_PSvirus"/>
</dbReference>
<evidence type="ECO:0000259" key="13">
    <source>
        <dbReference type="PROSITE" id="PS51743"/>
    </source>
</evidence>
<evidence type="ECO:0000259" key="12">
    <source>
        <dbReference type="PROSITE" id="PS51657"/>
    </source>
</evidence>
<dbReference type="GO" id="GO:0003968">
    <property type="term" value="F:RNA-directed RNA polymerase activity"/>
    <property type="evidence" value="ECO:0007669"/>
    <property type="project" value="UniProtKB-KW"/>
</dbReference>
<dbReference type="KEGG" id="vg:5142339"/>
<dbReference type="SUPFAM" id="SSF52540">
    <property type="entry name" value="P-loop containing nucleoside triphosphate hydrolases"/>
    <property type="match status" value="1"/>
</dbReference>
<proteinExistence type="predicted"/>
<dbReference type="GO" id="GO:0016787">
    <property type="term" value="F:hydrolase activity"/>
    <property type="evidence" value="ECO:0007669"/>
    <property type="project" value="UniProtKB-KW"/>
</dbReference>
<evidence type="ECO:0000256" key="4">
    <source>
        <dbReference type="ARBA" id="ARBA00022741"/>
    </source>
</evidence>
<keyword evidence="10" id="KW-1133">Transmembrane helix</keyword>
<dbReference type="InterPro" id="IPR001788">
    <property type="entry name" value="RNA-dep_RNA_pol_alsuvir"/>
</dbReference>
<dbReference type="GO" id="GO:0008174">
    <property type="term" value="F:mRNA methyltransferase activity"/>
    <property type="evidence" value="ECO:0007669"/>
    <property type="project" value="UniProtKB-UniRule"/>
</dbReference>
<protein>
    <submittedName>
        <fullName evidence="14">ORF 1a/1b fusion polyprotein</fullName>
    </submittedName>
</protein>
<keyword evidence="3" id="KW-0548">Nucleotidyltransferase</keyword>
<dbReference type="RefSeq" id="YP_227356.1">
    <property type="nucleotide sequence ID" value="NC_006962.2"/>
</dbReference>
<dbReference type="GO" id="GO:0006351">
    <property type="term" value="P:DNA-templated transcription"/>
    <property type="evidence" value="ECO:0007669"/>
    <property type="project" value="InterPro"/>
</dbReference>
<dbReference type="PROSITE" id="PS51743">
    <property type="entry name" value="ALPHAVIRUS_MT"/>
    <property type="match status" value="1"/>
</dbReference>
<dbReference type="Proteomes" id="UP000201450">
    <property type="component" value="Genome"/>
</dbReference>
<organism evidence="14 15">
    <name type="scientific">Blackberry yellow vein-associated virus</name>
    <dbReference type="NCBI Taxonomy" id="404196"/>
    <lineage>
        <taxon>Viruses</taxon>
        <taxon>Riboviria</taxon>
        <taxon>Orthornavirae</taxon>
        <taxon>Kitrinoviricota</taxon>
        <taxon>Alsuviricetes</taxon>
        <taxon>Martellivirales</taxon>
        <taxon>Closteroviridae</taxon>
        <taxon>Crinivirus</taxon>
        <taxon>Crinivirus rubi</taxon>
    </lineage>
</organism>
<dbReference type="InterPro" id="IPR047308">
    <property type="entry name" value="Closteroviridae_RdRp"/>
</dbReference>
<comment type="catalytic activity">
    <reaction evidence="9">
        <text>ATP + H2O = ADP + phosphate + H(+)</text>
        <dbReference type="Rhea" id="RHEA:13065"/>
        <dbReference type="ChEBI" id="CHEBI:15377"/>
        <dbReference type="ChEBI" id="CHEBI:15378"/>
        <dbReference type="ChEBI" id="CHEBI:30616"/>
        <dbReference type="ChEBI" id="CHEBI:43474"/>
        <dbReference type="ChEBI" id="CHEBI:456216"/>
        <dbReference type="EC" id="3.6.4.13"/>
    </reaction>
</comment>
<dbReference type="SUPFAM" id="SSF54423">
    <property type="entry name" value="DsbC/DsbG N-terminal domain-like"/>
    <property type="match status" value="1"/>
</dbReference>
<reference evidence="15" key="1">
    <citation type="journal article" date="2005" name="J. Virol. Methods">
        <title>The use of reverse transcriptase for efficient first- and second-strand cDNA synthesis from single- and double-stranded RNA templates.</title>
        <authorList>
            <person name="Tzanetakis I.E."/>
            <person name="Keller K.E."/>
            <person name="Martin R.R."/>
        </authorList>
    </citation>
    <scope>NUCLEOTIDE SEQUENCE [LARGE SCALE GENOMIC DNA]</scope>
</reference>
<evidence type="ECO:0000256" key="3">
    <source>
        <dbReference type="ARBA" id="ARBA00022695"/>
    </source>
</evidence>
<keyword evidence="2" id="KW-0808">Transferase</keyword>
<dbReference type="GO" id="GO:0006396">
    <property type="term" value="P:RNA processing"/>
    <property type="evidence" value="ECO:0007669"/>
    <property type="project" value="InterPro"/>
</dbReference>
<evidence type="ECO:0000256" key="5">
    <source>
        <dbReference type="ARBA" id="ARBA00022758"/>
    </source>
</evidence>
<dbReference type="CDD" id="cd23253">
    <property type="entry name" value="Closteroviridae_RdRp"/>
    <property type="match status" value="1"/>
</dbReference>
<evidence type="ECO:0000256" key="9">
    <source>
        <dbReference type="ARBA" id="ARBA00047984"/>
    </source>
</evidence>
<dbReference type="PROSITE" id="PS51657">
    <property type="entry name" value="PSRV_HELICASE"/>
    <property type="match status" value="1"/>
</dbReference>
<evidence type="ECO:0000256" key="2">
    <source>
        <dbReference type="ARBA" id="ARBA00022679"/>
    </source>
</evidence>
<keyword evidence="4" id="KW-0547">Nucleotide-binding</keyword>
<dbReference type="GO" id="GO:0005524">
    <property type="term" value="F:ATP binding"/>
    <property type="evidence" value="ECO:0007669"/>
    <property type="project" value="UniProtKB-KW"/>
</dbReference>
<evidence type="ECO:0000313" key="15">
    <source>
        <dbReference type="Proteomes" id="UP000201450"/>
    </source>
</evidence>
<sequence>MPLKGKLTLSPYAPYYYCKLNFVENQKLKINKKFDSSRLNFLRSYFNLHNCSFKRMPVPILNKFGTDFYRINKFIDESMNSLVGTESPKSKVLEETITGTTSFGDGYCVKRYSNPLLIDVFICFGRYFEHSFDFKFRVFFQKVKNSKRVTNLVHSAFGKNTGSEITWCTPFTCFTRLDNQQFQAQCLLLSVVEKIDEFGELLNYYKNPVFRNPVNRVRAMLSKKYTALVKIYEQSCKVGQRRPVKKAPVKPVEKKPFCIVTHAVGYGGVESFCVKYRDGGVKTLPNDKFAVRNLFNLKCGEGGYTIHKSALTPDGSRFFNHDNEYCWLDAFFLAKKKIPDFTIPYPAISYRHLLSCGLGKVLADRVKFYPNGKAHFTAKTIQKGQKSNWSALVGVKLDEDSGMSLKNVDVFFDDICSGIVNQTALRSDNDLMTNVVRRISDQLNSISSRAKDLKISVCLSSADKKKLCEVFPDLSLEFTDSSFSSHALFTAMRSCENFCMSKRNNFCNFIDAGGDVVHYVQKRCADVHVCCPVVDIKDAQRHMTRSNLLDRTQGLQESITICANLCQDCKVAKQNIVAVEVYDMTLNDMAKAILSHKAKRFDFSLIIPPEITECSCEVKMFGDQLTVKSDGEKVKYYYGSSGECYSHSVDNLRHILKTQIFSFEGVVFKKTLEQSREGLHFFSLVPCPNILNGRYEISTHYRKSEMDKVMMIIPVRNKFGIIENVKVKVDKSIVYHLLEYTMNTALRVDDKAIEYLISQFRARKSVSIKGGKVIQVPFDLPVDLYPGFLGVILGEGIRMREKTHYMAKMSYYKHYLPTIFFVIGAYINRCISYCREYTYNKMIQGLKWIMSESFIEEMINGDKRIFDVIEVFEFTQTVNIVGEENHRNVMNESFSTFLNESNKKMTELDKTFKSIEDEFKDTDLDILRDTVMAGGAGNSWRSMFNFNVYNKVYSFFNFFVSCKNKVVKFTNFVFNVIMYLVGKGKDAFVTAKEALKSLMYSLIGKGKNVCKDTVKLFRRASDLMTSKFSASNSKWIEELEALIDEDEKAETVTQAEMVEMLPLSFSPEDEEKFVAETAASIERMVVDICTSGGGVRTPNCIKVLCSVPRKISERVKLCFKTLREHVRVVVNWIVLRYFDIIEIPSLIKEYYEYAFNVSKAFILSPDGLSIIIQGSAFCLTNMLFMAIAGDFSMVGLVLSGLVLIGIKTLGWEKKYLGNGVVSSQIASSLCWTFPFGVMSIPVRALLSNFIESKMKTHMLTNDTLKEPVRDLVAKDVITYKAFEKVTFSTIRQCIYAVLLGMIFAPSFCMTILICLLFVNEHKKYLNSVVLQTNIRLSFAEVLRKTAKSDRLNTFKSLAIRKFKNSNIKDDSDLHAADTRVAGEGKKFVDDMSDVEVEFDYDGSYKEKSKILSEKRSSSSKPSTSQKIVWADTSETSSLSENAESLKFSHLTPSTDRRYINCHVSFGLSNIILTYPCSSLLQLIETEDIRLNSISEYYYLEAQKLCIELGKIDNAVRIFNSKHSDRKTFKDVVWDMRNMIDDATTYISENGKKWYRLKRGDTSAKALEGMSKFSLDQHLTDFNSDVKGVQFTSDEFLGMYTNNKCLGLEKFLDEEGKFVLKEEHKNVRFFNKPPGAGKTTTIVENIVRDVNSGRKCLALTCTSAGKKEIIHKLRAKSVVSPQNFVSTYDSLLMNGNSPVIENLYCDEIFMVHCGQWLACLNQVECSYVECYGDKNQIPYINRVPNTISRYSFQHFMDYPMEHDNKSYRCPQDVCYLLSNLKDVTGELLYPRGVYAAGKNADVNRSMFVESMHSLDDVKFDKDCKYIAFTQPEKEEISRSASNAFKESFSANTVNEVQGGTFPEVNLLRIRQYDNPIYSNINQFVVSISRHTDRMCYRTVPSKLNDFVGEKISALSTVSDYVIKEYKFRQRVDSYILEVDSLKTALTYSRPSASHHRAIGEFMMLINTNLSAYDYIHRTLLYEFEDYELPVVEDLELSISRSKAYQPGEYIIPDLLGKGERSRPNTWKQVILSLSHRNFSAPRINERLDVTSSAERLVQSLMKCFELSKLAENFDLIVPDLYRIDKWLETRDGEKIRKLKRSFSHSLMISQFESMKLMIKGEMKPKMDTSSYSTYNPPANIIYYEHAINMFYSPMFLEVFDRITYCLSNKIILYSGMNLETLGSLIRSKLPLPLDEYKTVEIDFSKFDKSQGVLFKVYEEIVYKFFKFSEELYENIKMTEYFCRAKSRSGVSLELGAQRRTGSPNTWLSNTLVTLGIILSTYKIDDIDLLLVSGDDSLIFSKEDLPNLANQINQDFGMEAKFIVNSVPYFCSKFIIEDRGEIKVVPDPVRFFEKLSVPIRLEDFLSETLLKEKYTSFKDLMVFFDSDTVCVLVDRLICIRYGIPEMSSYSALCYIHCLLANVLSFKRLYTDAMTVVI</sequence>
<dbReference type="InterPro" id="IPR002588">
    <property type="entry name" value="Alphavirus-like_MT_dom"/>
</dbReference>
<feature type="domain" description="Alphavirus-like MT" evidence="13">
    <location>
        <begin position="477"/>
        <end position="656"/>
    </location>
</feature>
<keyword evidence="1" id="KW-0696">RNA-directed RNA polymerase</keyword>
<keyword evidence="10" id="KW-0472">Membrane</keyword>
<evidence type="ECO:0000256" key="7">
    <source>
        <dbReference type="ARBA" id="ARBA00022840"/>
    </source>
</evidence>
<dbReference type="Gene3D" id="3.40.50.300">
    <property type="entry name" value="P-loop containing nucleotide triphosphate hydrolases"/>
    <property type="match status" value="2"/>
</dbReference>
<feature type="domain" description="RdRp catalytic" evidence="11">
    <location>
        <begin position="2195"/>
        <end position="2307"/>
    </location>
</feature>
<keyword evidence="5" id="KW-0688">Ribosomal frameshifting</keyword>
<evidence type="ECO:0000256" key="8">
    <source>
        <dbReference type="ARBA" id="ARBA00022953"/>
    </source>
</evidence>
<evidence type="ECO:0000256" key="6">
    <source>
        <dbReference type="ARBA" id="ARBA00022801"/>
    </source>
</evidence>
<evidence type="ECO:0000256" key="10">
    <source>
        <dbReference type="SAM" id="Phobius"/>
    </source>
</evidence>
<dbReference type="GO" id="GO:0003723">
    <property type="term" value="F:RNA binding"/>
    <property type="evidence" value="ECO:0007669"/>
    <property type="project" value="InterPro"/>
</dbReference>
<dbReference type="EMBL" id="AY776334">
    <property type="protein sequence ID" value="AAV40963.1"/>
    <property type="molecule type" value="Genomic_RNA"/>
</dbReference>
<evidence type="ECO:0000259" key="11">
    <source>
        <dbReference type="PROSITE" id="PS50507"/>
    </source>
</evidence>
<dbReference type="SUPFAM" id="SSF56672">
    <property type="entry name" value="DNA/RNA polymerases"/>
    <property type="match status" value="1"/>
</dbReference>
<accession>Q5ICW0</accession>
<dbReference type="InterPro" id="IPR009094">
    <property type="entry name" value="DiS-bond_isomerase_DsbC/G_N_sf"/>
</dbReference>
<dbReference type="PROSITE" id="PS50507">
    <property type="entry name" value="RDRP_SSRNA_POS"/>
    <property type="match status" value="1"/>
</dbReference>
<dbReference type="GO" id="GO:0003724">
    <property type="term" value="F:RNA helicase activity"/>
    <property type="evidence" value="ECO:0007669"/>
    <property type="project" value="UniProtKB-EC"/>
</dbReference>
<dbReference type="GO" id="GO:0075523">
    <property type="term" value="P:viral translational frameshifting"/>
    <property type="evidence" value="ECO:0007669"/>
    <property type="project" value="UniProtKB-KW"/>
</dbReference>
<keyword evidence="6" id="KW-0378">Hydrolase</keyword>
<feature type="transmembrane region" description="Helical" evidence="10">
    <location>
        <begin position="1293"/>
        <end position="1318"/>
    </location>
</feature>
<dbReference type="GO" id="GO:0016556">
    <property type="term" value="P:mRNA modification"/>
    <property type="evidence" value="ECO:0007669"/>
    <property type="project" value="InterPro"/>
</dbReference>
<evidence type="ECO:0000313" key="14">
    <source>
        <dbReference type="EMBL" id="AAV40963.1"/>
    </source>
</evidence>
<dbReference type="Pfam" id="PF01660">
    <property type="entry name" value="Vmethyltransf"/>
    <property type="match status" value="1"/>
</dbReference>
<dbReference type="InterPro" id="IPR027417">
    <property type="entry name" value="P-loop_NTPase"/>
</dbReference>
<feature type="domain" description="(+)RNA virus helicase C-terminal" evidence="12">
    <location>
        <begin position="1596"/>
        <end position="1931"/>
    </location>
</feature>
<feature type="transmembrane region" description="Helical" evidence="10">
    <location>
        <begin position="1182"/>
        <end position="1206"/>
    </location>
</feature>
<dbReference type="InterPro" id="IPR043502">
    <property type="entry name" value="DNA/RNA_pol_sf"/>
</dbReference>
<dbReference type="Pfam" id="PF01443">
    <property type="entry name" value="Viral_helicase1"/>
    <property type="match status" value="1"/>
</dbReference>
<dbReference type="GO" id="GO:0039694">
    <property type="term" value="P:viral RNA genome replication"/>
    <property type="evidence" value="ECO:0007669"/>
    <property type="project" value="InterPro"/>
</dbReference>
<dbReference type="GeneID" id="5142339"/>
<dbReference type="InterPro" id="IPR027351">
    <property type="entry name" value="(+)RNA_virus_helicase_core_dom"/>
</dbReference>
<keyword evidence="15" id="KW-1185">Reference proteome</keyword>
<keyword evidence="7" id="KW-0067">ATP-binding</keyword>
<reference evidence="14 15" key="2">
    <citation type="journal article" date="2006" name="Virus Res.">
        <title>Nucleotide sequence of Blackberry yellow vein associated virus, a novel member of the Closteroviridae.</title>
        <authorList>
            <person name="Tzanetakis I.E."/>
            <person name="Susaimuthu J."/>
            <person name="Gergerich R.C."/>
            <person name="Martin R.R."/>
        </authorList>
    </citation>
    <scope>NUCLEOTIDE SEQUENCE [LARGE SCALE GENOMIC DNA]</scope>
</reference>
<keyword evidence="10" id="KW-0812">Transmembrane</keyword>
<evidence type="ECO:0000256" key="1">
    <source>
        <dbReference type="ARBA" id="ARBA00022484"/>
    </source>
</evidence>
<name>Q5ICW0_9CLOS</name>